<comment type="similarity">
    <text evidence="2 8">Belongs to the 4-toluene sulfonate uptake permease (TSUP) (TC 2.A.102) family.</text>
</comment>
<keyword evidence="4 8" id="KW-1003">Cell membrane</keyword>
<evidence type="ECO:0000256" key="4">
    <source>
        <dbReference type="ARBA" id="ARBA00022475"/>
    </source>
</evidence>
<evidence type="ECO:0000256" key="1">
    <source>
        <dbReference type="ARBA" id="ARBA00004651"/>
    </source>
</evidence>
<protein>
    <recommendedName>
        <fullName evidence="8">Probable membrane transporter protein</fullName>
    </recommendedName>
</protein>
<feature type="transmembrane region" description="Helical" evidence="8">
    <location>
        <begin position="195"/>
        <end position="216"/>
    </location>
</feature>
<organism evidence="9 10">
    <name type="scientific">Williamsia limnetica</name>
    <dbReference type="NCBI Taxonomy" id="882452"/>
    <lineage>
        <taxon>Bacteria</taxon>
        <taxon>Bacillati</taxon>
        <taxon>Actinomycetota</taxon>
        <taxon>Actinomycetes</taxon>
        <taxon>Mycobacteriales</taxon>
        <taxon>Nocardiaceae</taxon>
        <taxon>Williamsia</taxon>
    </lineage>
</organism>
<dbReference type="EMBL" id="QJSP01000003">
    <property type="protein sequence ID" value="PYE19305.1"/>
    <property type="molecule type" value="Genomic_DNA"/>
</dbReference>
<evidence type="ECO:0000313" key="9">
    <source>
        <dbReference type="EMBL" id="PYE19305.1"/>
    </source>
</evidence>
<evidence type="ECO:0000256" key="8">
    <source>
        <dbReference type="RuleBase" id="RU363041"/>
    </source>
</evidence>
<evidence type="ECO:0000256" key="2">
    <source>
        <dbReference type="ARBA" id="ARBA00009142"/>
    </source>
</evidence>
<evidence type="ECO:0000256" key="5">
    <source>
        <dbReference type="ARBA" id="ARBA00022692"/>
    </source>
</evidence>
<evidence type="ECO:0000256" key="7">
    <source>
        <dbReference type="ARBA" id="ARBA00023136"/>
    </source>
</evidence>
<proteinExistence type="inferred from homology"/>
<dbReference type="PANTHER" id="PTHR30269">
    <property type="entry name" value="TRANSMEMBRANE PROTEIN YFCA"/>
    <property type="match status" value="1"/>
</dbReference>
<feature type="transmembrane region" description="Helical" evidence="8">
    <location>
        <begin position="130"/>
        <end position="158"/>
    </location>
</feature>
<keyword evidence="5 8" id="KW-0812">Transmembrane</keyword>
<feature type="transmembrane region" description="Helical" evidence="8">
    <location>
        <begin position="222"/>
        <end position="241"/>
    </location>
</feature>
<evidence type="ECO:0000313" key="10">
    <source>
        <dbReference type="Proteomes" id="UP000247591"/>
    </source>
</evidence>
<dbReference type="Pfam" id="PF01925">
    <property type="entry name" value="TauE"/>
    <property type="match status" value="1"/>
</dbReference>
<keyword evidence="10" id="KW-1185">Reference proteome</keyword>
<comment type="subcellular location">
    <subcellularLocation>
        <location evidence="1 8">Cell membrane</location>
        <topology evidence="1 8">Multi-pass membrane protein</topology>
    </subcellularLocation>
</comment>
<dbReference type="InterPro" id="IPR052017">
    <property type="entry name" value="TSUP"/>
</dbReference>
<name>A0A318RZE0_WILLI</name>
<feature type="transmembrane region" description="Helical" evidence="8">
    <location>
        <begin position="32"/>
        <end position="59"/>
    </location>
</feature>
<dbReference type="Proteomes" id="UP000247591">
    <property type="component" value="Unassembled WGS sequence"/>
</dbReference>
<evidence type="ECO:0000256" key="6">
    <source>
        <dbReference type="ARBA" id="ARBA00022989"/>
    </source>
</evidence>
<comment type="caution">
    <text evidence="9">The sequence shown here is derived from an EMBL/GenBank/DDBJ whole genome shotgun (WGS) entry which is preliminary data.</text>
</comment>
<accession>A0A318RZE0</accession>
<feature type="transmembrane region" description="Helical" evidence="8">
    <location>
        <begin position="100"/>
        <end position="118"/>
    </location>
</feature>
<gene>
    <name evidence="9" type="ORF">DFR67_103217</name>
</gene>
<keyword evidence="3" id="KW-0813">Transport</keyword>
<feature type="transmembrane region" description="Helical" evidence="8">
    <location>
        <begin position="170"/>
        <end position="190"/>
    </location>
</feature>
<dbReference type="GO" id="GO:0005886">
    <property type="term" value="C:plasma membrane"/>
    <property type="evidence" value="ECO:0007669"/>
    <property type="project" value="UniProtKB-SubCell"/>
</dbReference>
<dbReference type="AlphaFoldDB" id="A0A318RZE0"/>
<keyword evidence="6 8" id="KW-1133">Transmembrane helix</keyword>
<sequence>MAEAAFLVVAGFFSGMVGYVTGIASLVSYPALLLVGLPPITANVTNTVALIPVGIGSATQARASITFDRRLGLLLGAAAAGGFVGSVVLLLTPAATFEALVPYLVAFAALAVLCQPLIRRLSGHRDAPTVFGVGVFVIGIYGGYFGAGAGIIFMALALLATGQTMFQATLLKSLLLCASNLVAAVAFAFFFSIDWLAAASMGIGCLAGGWIGPPIVARIPVSVLRIAIAFSGFGLAIWLAFR</sequence>
<keyword evidence="7 8" id="KW-0472">Membrane</keyword>
<reference evidence="9 10" key="1">
    <citation type="submission" date="2018-06" db="EMBL/GenBank/DDBJ databases">
        <title>Genomic Encyclopedia of Type Strains, Phase IV (KMG-IV): sequencing the most valuable type-strain genomes for metagenomic binning, comparative biology and taxonomic classification.</title>
        <authorList>
            <person name="Goeker M."/>
        </authorList>
    </citation>
    <scope>NUCLEOTIDE SEQUENCE [LARGE SCALE GENOMIC DNA]</scope>
    <source>
        <strain evidence="9 10">DSM 45521</strain>
    </source>
</reference>
<evidence type="ECO:0000256" key="3">
    <source>
        <dbReference type="ARBA" id="ARBA00022448"/>
    </source>
</evidence>
<feature type="transmembrane region" description="Helical" evidence="8">
    <location>
        <begin position="71"/>
        <end position="94"/>
    </location>
</feature>
<dbReference type="InterPro" id="IPR002781">
    <property type="entry name" value="TM_pro_TauE-like"/>
</dbReference>
<dbReference type="PANTHER" id="PTHR30269:SF0">
    <property type="entry name" value="MEMBRANE TRANSPORTER PROTEIN YFCA-RELATED"/>
    <property type="match status" value="1"/>
</dbReference>